<feature type="transmembrane region" description="Helical" evidence="3">
    <location>
        <begin position="377"/>
        <end position="396"/>
    </location>
</feature>
<comment type="caution">
    <text evidence="4">The sequence shown here is derived from an EMBL/GenBank/DDBJ whole genome shotgun (WGS) entry which is preliminary data.</text>
</comment>
<dbReference type="InterPro" id="IPR050768">
    <property type="entry name" value="UPF0353/GerABKA_families"/>
</dbReference>
<dbReference type="PANTHER" id="PTHR22550">
    <property type="entry name" value="SPORE GERMINATION PROTEIN"/>
    <property type="match status" value="1"/>
</dbReference>
<dbReference type="Proteomes" id="UP000007652">
    <property type="component" value="Unassembled WGS sequence"/>
</dbReference>
<evidence type="ECO:0000313" key="5">
    <source>
        <dbReference type="Proteomes" id="UP000007652"/>
    </source>
</evidence>
<dbReference type="InterPro" id="IPR004995">
    <property type="entry name" value="Spore_Ger"/>
</dbReference>
<proteinExistence type="inferred from homology"/>
<keyword evidence="3" id="KW-0812">Transmembrane</keyword>
<dbReference type="STRING" id="857293.CAAU_1592"/>
<feature type="transmembrane region" description="Helical" evidence="3">
    <location>
        <begin position="408"/>
        <end position="432"/>
    </location>
</feature>
<feature type="transmembrane region" description="Helical" evidence="3">
    <location>
        <begin position="285"/>
        <end position="307"/>
    </location>
</feature>
<dbReference type="GO" id="GO:0009847">
    <property type="term" value="P:spore germination"/>
    <property type="evidence" value="ECO:0007669"/>
    <property type="project" value="InterPro"/>
</dbReference>
<dbReference type="PANTHER" id="PTHR22550:SF5">
    <property type="entry name" value="LEUCINE ZIPPER PROTEIN 4"/>
    <property type="match status" value="1"/>
</dbReference>
<feature type="transmembrane region" description="Helical" evidence="3">
    <location>
        <begin position="352"/>
        <end position="371"/>
    </location>
</feature>
<keyword evidence="3" id="KW-1133">Transmembrane helix</keyword>
<name>I7J5D7_9CLOT</name>
<keyword evidence="2 3" id="KW-0472">Membrane</keyword>
<dbReference type="AlphaFoldDB" id="I7J5D7"/>
<dbReference type="RefSeq" id="WP_008908940.1">
    <property type="nucleotide sequence ID" value="NZ_CAKP01000082.1"/>
</dbReference>
<sequence length="485" mass="54617">MMEKLTKDIFSNLEFITSTIPSNFNFIKREIDLNNKTCFVLFISGIADKNLVEEYILKPLLNSNIKAKNQDIIDEILKKHLYSSDVSVTNSIPDIALQLISGKSIILIDNCDAAIVCNTTNNNYRQIEESTSEKSVYGIRESFTENLELNLTILQRKVKNPNLKLEKYIIGEKFKSELVLVYIDGVIDPQVLTNIKARISNLKIPAAISSGVLEQFLDMRTYNIFPLSKSTERPDKVIFDLLEGKAAIFLSETPSALILPATFFEFFQGFEDYSERTITANFSRLMRFIAIITVMVLEPIYLVLLIYNPELFPYKLMSVIISSRQNIPLPPLLEILAMDVAVEILREGGLRLPNPIGTTLAIVGGIVIGDAATKANLVSPATLFIVAITVISTFIIPNYQMALTIRFIRFPMIILGQMFGFFGLLIGFYFLLIHLTKLESFGIAYFSPIVPSRFKDLLDAFIRAPLKEALKEPKSLKPSQKSPKN</sequence>
<dbReference type="OrthoDB" id="9772630at2"/>
<evidence type="ECO:0000256" key="2">
    <source>
        <dbReference type="ARBA" id="ARBA00023136"/>
    </source>
</evidence>
<keyword evidence="5" id="KW-1185">Reference proteome</keyword>
<evidence type="ECO:0000313" key="4">
    <source>
        <dbReference type="EMBL" id="CCJ33676.1"/>
    </source>
</evidence>
<dbReference type="GO" id="GO:0016020">
    <property type="term" value="C:membrane"/>
    <property type="evidence" value="ECO:0007669"/>
    <property type="project" value="InterPro"/>
</dbReference>
<accession>I7J5D7</accession>
<organism evidence="4 5">
    <name type="scientific">Caloramator australicus RC3</name>
    <dbReference type="NCBI Taxonomy" id="857293"/>
    <lineage>
        <taxon>Bacteria</taxon>
        <taxon>Bacillati</taxon>
        <taxon>Bacillota</taxon>
        <taxon>Clostridia</taxon>
        <taxon>Eubacteriales</taxon>
        <taxon>Clostridiaceae</taxon>
        <taxon>Caloramator</taxon>
    </lineage>
</organism>
<evidence type="ECO:0000256" key="3">
    <source>
        <dbReference type="SAM" id="Phobius"/>
    </source>
</evidence>
<gene>
    <name evidence="4" type="ORF">CAAU_1592</name>
</gene>
<dbReference type="EMBL" id="CAKP01000082">
    <property type="protein sequence ID" value="CCJ33676.1"/>
    <property type="molecule type" value="Genomic_DNA"/>
</dbReference>
<dbReference type="Pfam" id="PF03323">
    <property type="entry name" value="GerA"/>
    <property type="match status" value="1"/>
</dbReference>
<dbReference type="eggNOG" id="COG0697">
    <property type="taxonomic scope" value="Bacteria"/>
</dbReference>
<evidence type="ECO:0000256" key="1">
    <source>
        <dbReference type="ARBA" id="ARBA00005278"/>
    </source>
</evidence>
<reference evidence="4 5" key="1">
    <citation type="journal article" date="2011" name="J. Bacteriol.">
        <title>Draft genome sequence of Caloramator australicus strain RC3T, a thermoanaerobe from the Great Artesian Basin of Australia.</title>
        <authorList>
            <person name="Ogg C.D."/>
            <person name="Patel B.K.C."/>
        </authorList>
    </citation>
    <scope>NUCLEOTIDE SEQUENCE [LARGE SCALE GENOMIC DNA]</scope>
    <source>
        <strain evidence="4 5">RC3</strain>
    </source>
</reference>
<protein>
    <submittedName>
        <fullName evidence="4">Spore germination protein GerAA, germination response to L-alanine and related amino acids (Earliest stage)</fullName>
    </submittedName>
</protein>
<dbReference type="PIRSF" id="PIRSF005690">
    <property type="entry name" value="GerBA"/>
    <property type="match status" value="1"/>
</dbReference>
<comment type="similarity">
    <text evidence="1">Belongs to the GerABKA family.</text>
</comment>